<organism evidence="3 4">
    <name type="scientific">Laetiporus sulphureus 93-53</name>
    <dbReference type="NCBI Taxonomy" id="1314785"/>
    <lineage>
        <taxon>Eukaryota</taxon>
        <taxon>Fungi</taxon>
        <taxon>Dikarya</taxon>
        <taxon>Basidiomycota</taxon>
        <taxon>Agaricomycotina</taxon>
        <taxon>Agaricomycetes</taxon>
        <taxon>Polyporales</taxon>
        <taxon>Laetiporus</taxon>
    </lineage>
</organism>
<feature type="region of interest" description="Disordered" evidence="1">
    <location>
        <begin position="217"/>
        <end position="253"/>
    </location>
</feature>
<accession>A0A165EMF7</accession>
<protein>
    <recommendedName>
        <fullName evidence="2">TRIP4/RQT4 C2HC5-type zinc finger domain-containing protein</fullName>
    </recommendedName>
</protein>
<name>A0A165EMF7_9APHY</name>
<keyword evidence="4" id="KW-1185">Reference proteome</keyword>
<evidence type="ECO:0000256" key="1">
    <source>
        <dbReference type="SAM" id="MobiDB-lite"/>
    </source>
</evidence>
<proteinExistence type="predicted"/>
<dbReference type="GeneID" id="63825730"/>
<feature type="compositionally biased region" description="Basic and acidic residues" evidence="1">
    <location>
        <begin position="168"/>
        <end position="183"/>
    </location>
</feature>
<feature type="compositionally biased region" description="Basic residues" evidence="1">
    <location>
        <begin position="231"/>
        <end position="240"/>
    </location>
</feature>
<feature type="domain" description="TRIP4/RQT4 C2HC5-type zinc finger" evidence="2">
    <location>
        <begin position="38"/>
        <end position="83"/>
    </location>
</feature>
<dbReference type="RefSeq" id="XP_040765107.1">
    <property type="nucleotide sequence ID" value="XM_040908701.1"/>
</dbReference>
<evidence type="ECO:0000313" key="4">
    <source>
        <dbReference type="Proteomes" id="UP000076871"/>
    </source>
</evidence>
<dbReference type="EMBL" id="KV427619">
    <property type="protein sequence ID" value="KZT07367.1"/>
    <property type="molecule type" value="Genomic_DNA"/>
</dbReference>
<dbReference type="STRING" id="1314785.A0A165EMF7"/>
<gene>
    <name evidence="3" type="ORF">LAESUDRAFT_724817</name>
</gene>
<dbReference type="InParanoid" id="A0A165EMF7"/>
<dbReference type="GO" id="GO:0005634">
    <property type="term" value="C:nucleus"/>
    <property type="evidence" value="ECO:0007669"/>
    <property type="project" value="InterPro"/>
</dbReference>
<dbReference type="OrthoDB" id="338816at2759"/>
<sequence>MLSRARPGERRTQRAGASVKVRPPLLRSRLLRIETPAARMHALSPYTPICRHCGLILCALHHPSYACPSCAAPLLTPPARAALLRTIDTQIADTLAHEAAERARALEEARTAAGAFPALSALTTKIAASDALVAHPVNQSHKVLSLNAKTKRVTVASYPSTPAISRSASRERQKGKEKEEQETRVPPPPKEVPHVSSDALDPLRPWANLRGGCVTYVPLPKASESGASKGSSRRRGRGKGHGSGTRIEKKENQ</sequence>
<reference evidence="3 4" key="1">
    <citation type="journal article" date="2016" name="Mol. Biol. Evol.">
        <title>Comparative Genomics of Early-Diverging Mushroom-Forming Fungi Provides Insights into the Origins of Lignocellulose Decay Capabilities.</title>
        <authorList>
            <person name="Nagy L.G."/>
            <person name="Riley R."/>
            <person name="Tritt A."/>
            <person name="Adam C."/>
            <person name="Daum C."/>
            <person name="Floudas D."/>
            <person name="Sun H."/>
            <person name="Yadav J.S."/>
            <person name="Pangilinan J."/>
            <person name="Larsson K.H."/>
            <person name="Matsuura K."/>
            <person name="Barry K."/>
            <person name="Labutti K."/>
            <person name="Kuo R."/>
            <person name="Ohm R.A."/>
            <person name="Bhattacharya S.S."/>
            <person name="Shirouzu T."/>
            <person name="Yoshinaga Y."/>
            <person name="Martin F.M."/>
            <person name="Grigoriev I.V."/>
            <person name="Hibbett D.S."/>
        </authorList>
    </citation>
    <scope>NUCLEOTIDE SEQUENCE [LARGE SCALE GENOMIC DNA]</scope>
    <source>
        <strain evidence="3 4">93-53</strain>
    </source>
</reference>
<dbReference type="Pfam" id="PF06221">
    <property type="entry name" value="zf-C2HC5"/>
    <property type="match status" value="1"/>
</dbReference>
<feature type="region of interest" description="Disordered" evidence="1">
    <location>
        <begin position="157"/>
        <end position="204"/>
    </location>
</feature>
<dbReference type="GO" id="GO:0008270">
    <property type="term" value="F:zinc ion binding"/>
    <property type="evidence" value="ECO:0007669"/>
    <property type="project" value="InterPro"/>
</dbReference>
<dbReference type="GO" id="GO:0180022">
    <property type="term" value="C:RQC-trigger complex"/>
    <property type="evidence" value="ECO:0007669"/>
    <property type="project" value="InterPro"/>
</dbReference>
<evidence type="ECO:0000259" key="2">
    <source>
        <dbReference type="Pfam" id="PF06221"/>
    </source>
</evidence>
<dbReference type="InterPro" id="IPR009349">
    <property type="entry name" value="TRIP4/RQT4_C2HC5_Znf"/>
</dbReference>
<dbReference type="AlphaFoldDB" id="A0A165EMF7"/>
<evidence type="ECO:0000313" key="3">
    <source>
        <dbReference type="EMBL" id="KZT07367.1"/>
    </source>
</evidence>
<dbReference type="Proteomes" id="UP000076871">
    <property type="component" value="Unassembled WGS sequence"/>
</dbReference>
<dbReference type="GO" id="GO:0072344">
    <property type="term" value="P:rescue of stalled ribosome"/>
    <property type="evidence" value="ECO:0007669"/>
    <property type="project" value="InterPro"/>
</dbReference>
<feature type="compositionally biased region" description="Polar residues" evidence="1">
    <location>
        <begin position="157"/>
        <end position="167"/>
    </location>
</feature>